<organism evidence="8">
    <name type="scientific">uncultured Caudovirales phage</name>
    <dbReference type="NCBI Taxonomy" id="2100421"/>
    <lineage>
        <taxon>Viruses</taxon>
        <taxon>Duplodnaviria</taxon>
        <taxon>Heunggongvirae</taxon>
        <taxon>Uroviricota</taxon>
        <taxon>Caudoviricetes</taxon>
        <taxon>Peduoviridae</taxon>
        <taxon>Maltschvirus</taxon>
        <taxon>Maltschvirus maltsch</taxon>
    </lineage>
</organism>
<dbReference type="Gene3D" id="3.30.420.10">
    <property type="entry name" value="Ribonuclease H-like superfamily/Ribonuclease H"/>
    <property type="match status" value="1"/>
</dbReference>
<dbReference type="InterPro" id="IPR001098">
    <property type="entry name" value="DNA-dir_DNA_pol_A_palm_dom"/>
</dbReference>
<dbReference type="EC" id="2.7.7.7" evidence="1"/>
<dbReference type="InterPro" id="IPR043502">
    <property type="entry name" value="DNA/RNA_pol_sf"/>
</dbReference>
<evidence type="ECO:0000256" key="2">
    <source>
        <dbReference type="ARBA" id="ARBA00022679"/>
    </source>
</evidence>
<dbReference type="GO" id="GO:0003677">
    <property type="term" value="F:DNA binding"/>
    <property type="evidence" value="ECO:0007669"/>
    <property type="project" value="InterPro"/>
</dbReference>
<keyword evidence="8" id="KW-0269">Exonuclease</keyword>
<keyword evidence="3" id="KW-0548">Nucleotidyltransferase</keyword>
<evidence type="ECO:0000256" key="5">
    <source>
        <dbReference type="ARBA" id="ARBA00023109"/>
    </source>
</evidence>
<keyword evidence="5" id="KW-1194">Viral DNA replication</keyword>
<dbReference type="GO" id="GO:0039693">
    <property type="term" value="P:viral DNA genome replication"/>
    <property type="evidence" value="ECO:0007669"/>
    <property type="project" value="UniProtKB-KW"/>
</dbReference>
<dbReference type="GO" id="GO:0004527">
    <property type="term" value="F:exonuclease activity"/>
    <property type="evidence" value="ECO:0007669"/>
    <property type="project" value="UniProtKB-KW"/>
</dbReference>
<keyword evidence="5" id="KW-0235">DNA replication</keyword>
<protein>
    <recommendedName>
        <fullName evidence="1">DNA-directed DNA polymerase</fullName>
        <ecNumber evidence="1">2.7.7.7</ecNumber>
    </recommendedName>
</protein>
<evidence type="ECO:0000256" key="6">
    <source>
        <dbReference type="ARBA" id="ARBA00049244"/>
    </source>
</evidence>
<keyword evidence="2" id="KW-0808">Transferase</keyword>
<dbReference type="InterPro" id="IPR002298">
    <property type="entry name" value="DNA_polymerase_A"/>
</dbReference>
<dbReference type="InterPro" id="IPR012337">
    <property type="entry name" value="RNaseH-like_sf"/>
</dbReference>
<keyword evidence="4" id="KW-0239">DNA-directed DNA polymerase</keyword>
<evidence type="ECO:0000256" key="4">
    <source>
        <dbReference type="ARBA" id="ARBA00022932"/>
    </source>
</evidence>
<dbReference type="SMART" id="SM00482">
    <property type="entry name" value="POLAc"/>
    <property type="match status" value="1"/>
</dbReference>
<feature type="domain" description="DNA-directed DNA polymerase family A palm" evidence="7">
    <location>
        <begin position="393"/>
        <end position="596"/>
    </location>
</feature>
<dbReference type="GO" id="GO:0006302">
    <property type="term" value="P:double-strand break repair"/>
    <property type="evidence" value="ECO:0007669"/>
    <property type="project" value="TreeGrafter"/>
</dbReference>
<sequence length="635" mass="70671">MGRRLYFDIETDGFLEQLTRIHSLVMYDLDTDETFSCADQPGFISISEGLSILADADMIVGHNSIKFDEPAIRKVRPQWTYRGTHEDTLVKAKLVIPKDTLRENDFQKMKRGFPVPLIGKYSLEAFGERLRMAGLGETKGDFKGPWHTWTPEMQTYCERDVRVGVALWRMLAKHYHCSPDALALEYATQMVIARQEQRGFFFDQPGAHQLYGTLVQRRDEVERELAQVFPPQYLRDGGEKAAYAIPKKDRRASVPELGVKVSFTAGCGYNKVRLTPFNPGSRVHIETWLGRIHGWAPTEFGADGHATVDDEIIRSLPWPEAKLLGEYLTIDKRLGQLAGGKQAWLLHVKADSCIRGAVDILGTATRRMTHFAPNIAQVPGLIDKKRGGAMPYGKECRALFRARPGYVLVGCDADALELRGLAGYLAKYDGGAYVETVLRGNKAAGTDMHTVNMKALGITSRDMAKTWFYAFIYGAGDEKLGLIVGAPKGSMARARGKSDRARFLKNLPAMKRLVQDLKDQIQRDGYIVTIDGARIPSRSSHSALNTLIQSMGAIVMKRALVILDAKLRALGLVPGVDYEFVANIHDEWQIEAREQHAEAIGKAAKQAIVEAGEYYSFGCPLDGNYGIGTTWADTH</sequence>
<accession>A0A6J5P612</accession>
<proteinExistence type="predicted"/>
<dbReference type="PANTHER" id="PTHR10133:SF62">
    <property type="entry name" value="DNA POLYMERASE THETA"/>
    <property type="match status" value="1"/>
</dbReference>
<reference evidence="8" key="1">
    <citation type="submission" date="2020-04" db="EMBL/GenBank/DDBJ databases">
        <authorList>
            <person name="Chiriac C."/>
            <person name="Salcher M."/>
            <person name="Ghai R."/>
            <person name="Kavagutti S V."/>
        </authorList>
    </citation>
    <scope>NUCLEOTIDE SEQUENCE</scope>
</reference>
<dbReference type="Pfam" id="PF00476">
    <property type="entry name" value="DNA_pol_A"/>
    <property type="match status" value="1"/>
</dbReference>
<dbReference type="PROSITE" id="PS00447">
    <property type="entry name" value="DNA_POLYMERASE_A"/>
    <property type="match status" value="1"/>
</dbReference>
<dbReference type="InterPro" id="IPR036397">
    <property type="entry name" value="RNaseH_sf"/>
</dbReference>
<dbReference type="GO" id="GO:0006261">
    <property type="term" value="P:DNA-templated DNA replication"/>
    <property type="evidence" value="ECO:0007669"/>
    <property type="project" value="InterPro"/>
</dbReference>
<keyword evidence="8" id="KW-0540">Nuclease</keyword>
<comment type="catalytic activity">
    <reaction evidence="6">
        <text>DNA(n) + a 2'-deoxyribonucleoside 5'-triphosphate = DNA(n+1) + diphosphate</text>
        <dbReference type="Rhea" id="RHEA:22508"/>
        <dbReference type="Rhea" id="RHEA-COMP:17339"/>
        <dbReference type="Rhea" id="RHEA-COMP:17340"/>
        <dbReference type="ChEBI" id="CHEBI:33019"/>
        <dbReference type="ChEBI" id="CHEBI:61560"/>
        <dbReference type="ChEBI" id="CHEBI:173112"/>
        <dbReference type="EC" id="2.7.7.7"/>
    </reaction>
</comment>
<evidence type="ECO:0000256" key="1">
    <source>
        <dbReference type="ARBA" id="ARBA00012417"/>
    </source>
</evidence>
<dbReference type="PANTHER" id="PTHR10133">
    <property type="entry name" value="DNA POLYMERASE I"/>
    <property type="match status" value="1"/>
</dbReference>
<name>A0A6J5P612_9CAUD</name>
<evidence type="ECO:0000313" key="8">
    <source>
        <dbReference type="EMBL" id="CAB4165416.1"/>
    </source>
</evidence>
<dbReference type="SUPFAM" id="SSF56672">
    <property type="entry name" value="DNA/RNA polymerases"/>
    <property type="match status" value="1"/>
</dbReference>
<gene>
    <name evidence="8" type="ORF">UFOVP823_42</name>
</gene>
<dbReference type="Gene3D" id="1.20.1060.10">
    <property type="entry name" value="Taq DNA Polymerase, Chain T, domain 4"/>
    <property type="match status" value="1"/>
</dbReference>
<dbReference type="EMBL" id="LR796773">
    <property type="protein sequence ID" value="CAB4165416.1"/>
    <property type="molecule type" value="Genomic_DNA"/>
</dbReference>
<keyword evidence="8" id="KW-0378">Hydrolase</keyword>
<dbReference type="SUPFAM" id="SSF53098">
    <property type="entry name" value="Ribonuclease H-like"/>
    <property type="match status" value="1"/>
</dbReference>
<evidence type="ECO:0000256" key="3">
    <source>
        <dbReference type="ARBA" id="ARBA00022695"/>
    </source>
</evidence>
<dbReference type="GO" id="GO:0003887">
    <property type="term" value="F:DNA-directed DNA polymerase activity"/>
    <property type="evidence" value="ECO:0007669"/>
    <property type="project" value="UniProtKB-KW"/>
</dbReference>
<dbReference type="InterPro" id="IPR019760">
    <property type="entry name" value="DNA-dir_DNA_pol_A_CS"/>
</dbReference>
<dbReference type="Gene3D" id="3.30.70.370">
    <property type="match status" value="2"/>
</dbReference>
<evidence type="ECO:0000259" key="7">
    <source>
        <dbReference type="SMART" id="SM00482"/>
    </source>
</evidence>